<dbReference type="PANTHER" id="PTHR42944:SF1">
    <property type="entry name" value="ADENINE DNA GLYCOSYLASE"/>
    <property type="match status" value="1"/>
</dbReference>
<dbReference type="Gene3D" id="3.90.79.10">
    <property type="entry name" value="Nucleoside Triphosphate Pyrophosphohydrolase"/>
    <property type="match status" value="1"/>
</dbReference>
<dbReference type="SUPFAM" id="SSF48150">
    <property type="entry name" value="DNA-glycosylase"/>
    <property type="match status" value="1"/>
</dbReference>
<dbReference type="Gene3D" id="1.10.340.30">
    <property type="entry name" value="Hypothetical protein, domain 2"/>
    <property type="match status" value="1"/>
</dbReference>
<dbReference type="GO" id="GO:0000701">
    <property type="term" value="F:purine-specific mismatch base pair DNA N-glycosylase activity"/>
    <property type="evidence" value="ECO:0007669"/>
    <property type="project" value="UniProtKB-EC"/>
</dbReference>
<dbReference type="SUPFAM" id="SSF55811">
    <property type="entry name" value="Nudix"/>
    <property type="match status" value="1"/>
</dbReference>
<dbReference type="Gene3D" id="1.10.1670.10">
    <property type="entry name" value="Helix-hairpin-Helix base-excision DNA repair enzymes (C-terminal)"/>
    <property type="match status" value="1"/>
</dbReference>
<dbReference type="SMART" id="SM00478">
    <property type="entry name" value="ENDO3c"/>
    <property type="match status" value="1"/>
</dbReference>
<keyword evidence="13 14" id="KW-0326">Glycosidase</keyword>
<evidence type="ECO:0000256" key="6">
    <source>
        <dbReference type="ARBA" id="ARBA00022485"/>
    </source>
</evidence>
<evidence type="ECO:0000256" key="1">
    <source>
        <dbReference type="ARBA" id="ARBA00000843"/>
    </source>
</evidence>
<dbReference type="GO" id="GO:0006298">
    <property type="term" value="P:mismatch repair"/>
    <property type="evidence" value="ECO:0007669"/>
    <property type="project" value="TreeGrafter"/>
</dbReference>
<dbReference type="GO" id="GO:0035485">
    <property type="term" value="F:adenine/guanine mispair binding"/>
    <property type="evidence" value="ECO:0007669"/>
    <property type="project" value="TreeGrafter"/>
</dbReference>
<keyword evidence="9" id="KW-0378">Hydrolase</keyword>
<evidence type="ECO:0000256" key="14">
    <source>
        <dbReference type="RuleBase" id="RU365096"/>
    </source>
</evidence>
<dbReference type="GO" id="GO:0032357">
    <property type="term" value="F:oxidized purine DNA binding"/>
    <property type="evidence" value="ECO:0007669"/>
    <property type="project" value="TreeGrafter"/>
</dbReference>
<dbReference type="InterPro" id="IPR003265">
    <property type="entry name" value="HhH-GPD_domain"/>
</dbReference>
<dbReference type="EC" id="3.2.2.31" evidence="4 14"/>
<dbReference type="GO" id="GO:0046872">
    <property type="term" value="F:metal ion binding"/>
    <property type="evidence" value="ECO:0007669"/>
    <property type="project" value="UniProtKB-UniRule"/>
</dbReference>
<evidence type="ECO:0000256" key="13">
    <source>
        <dbReference type="ARBA" id="ARBA00023295"/>
    </source>
</evidence>
<evidence type="ECO:0000256" key="8">
    <source>
        <dbReference type="ARBA" id="ARBA00022763"/>
    </source>
</evidence>
<comment type="function">
    <text evidence="2">Adenine glycosylase active on G-A mispairs. MutY also corrects error-prone DNA synthesis past GO lesions which are due to the oxidatively damaged form of guanine: 7,8-dihydro-8-oxoguanine (8-oxo-dGTP).</text>
</comment>
<evidence type="ECO:0000313" key="16">
    <source>
        <dbReference type="EMBL" id="AWW50423.1"/>
    </source>
</evidence>
<evidence type="ECO:0000256" key="4">
    <source>
        <dbReference type="ARBA" id="ARBA00012045"/>
    </source>
</evidence>
<comment type="cofactor">
    <cofactor evidence="14">
        <name>[4Fe-4S] cluster</name>
        <dbReference type="ChEBI" id="CHEBI:49883"/>
    </cofactor>
    <text evidence="14">Binds 1 [4Fe-4S] cluster.</text>
</comment>
<dbReference type="Pfam" id="PF14815">
    <property type="entry name" value="NUDIX_4"/>
    <property type="match status" value="1"/>
</dbReference>
<evidence type="ECO:0000256" key="3">
    <source>
        <dbReference type="ARBA" id="ARBA00008343"/>
    </source>
</evidence>
<dbReference type="GO" id="GO:0034039">
    <property type="term" value="F:8-oxo-7,8-dihydroguanine DNA N-glycosylase activity"/>
    <property type="evidence" value="ECO:0007669"/>
    <property type="project" value="TreeGrafter"/>
</dbReference>
<dbReference type="GO" id="GO:0006284">
    <property type="term" value="P:base-excision repair"/>
    <property type="evidence" value="ECO:0007669"/>
    <property type="project" value="UniProtKB-UniRule"/>
</dbReference>
<dbReference type="CDD" id="cd00056">
    <property type="entry name" value="ENDO3c"/>
    <property type="match status" value="1"/>
</dbReference>
<proteinExistence type="inferred from homology"/>
<sequence length="386" mass="43999">MSKSFLDQFAERLITWHEAEGRHGLPWQGKHDAYAVWVSEIMLQQTQVTTVLERYPRFMKRFPNVKKLAAANIDEVLAEWAGLGYYSRARNLHACAKQVVEDFDGHFPKDPLLLEQLKGIGRSTAGAIAAFAFEERAPILDANVKRILARLFAIEQPLQEKAVTDELWAIAERLLPKSSQSMPTYTQALMDFGATWCTARRPVCIGGQQKCPFEKNCQANLSDQVLLLPKKISKAKSPEFICSMVLLRQGDFVLLQKRPPKAIWGGLWSLPESDWISRTPVNQKISQNSSQVGASDLLKTVFRGQDVRLLVKRCSSLSHQQEIKHVFTHRRLWMRIWEAKLQEQYCFSDPTYQWVDLHKLGQYGLPQPIKLLLQGLSLARDVGTKS</sequence>
<dbReference type="InterPro" id="IPR005760">
    <property type="entry name" value="A/G_AdeGlyc_MutY"/>
</dbReference>
<feature type="domain" description="HhH-GPD" evidence="15">
    <location>
        <begin position="42"/>
        <end position="195"/>
    </location>
</feature>
<dbReference type="NCBIfam" id="TIGR01084">
    <property type="entry name" value="mutY"/>
    <property type="match status" value="1"/>
</dbReference>
<dbReference type="InterPro" id="IPR029119">
    <property type="entry name" value="MutY_C"/>
</dbReference>
<evidence type="ECO:0000256" key="2">
    <source>
        <dbReference type="ARBA" id="ARBA00002933"/>
    </source>
</evidence>
<dbReference type="Proteomes" id="UP000248592">
    <property type="component" value="Chromosome"/>
</dbReference>
<dbReference type="FunFam" id="1.10.340.30:FF:000002">
    <property type="entry name" value="Adenine DNA glycosylase"/>
    <property type="match status" value="1"/>
</dbReference>
<keyword evidence="10 14" id="KW-0408">Iron</keyword>
<keyword evidence="8 14" id="KW-0227">DNA damage</keyword>
<comment type="similarity">
    <text evidence="3 14">Belongs to the Nth/MutY family.</text>
</comment>
<dbReference type="GO" id="GO:0051539">
    <property type="term" value="F:4 iron, 4 sulfur cluster binding"/>
    <property type="evidence" value="ECO:0007669"/>
    <property type="project" value="UniProtKB-UniRule"/>
</dbReference>
<dbReference type="InterPro" id="IPR023170">
    <property type="entry name" value="HhH_base_excis_C"/>
</dbReference>
<evidence type="ECO:0000256" key="10">
    <source>
        <dbReference type="ARBA" id="ARBA00023004"/>
    </source>
</evidence>
<name>A0A2Z4JUS0_9BURK</name>
<evidence type="ECO:0000256" key="9">
    <source>
        <dbReference type="ARBA" id="ARBA00022801"/>
    </source>
</evidence>
<keyword evidence="6" id="KW-0004">4Fe-4S</keyword>
<gene>
    <name evidence="16" type="primary">mutY</name>
    <name evidence="16" type="ORF">Pas1_08545</name>
</gene>
<dbReference type="EMBL" id="CP030085">
    <property type="protein sequence ID" value="AWW50423.1"/>
    <property type="molecule type" value="Genomic_DNA"/>
</dbReference>
<evidence type="ECO:0000313" key="17">
    <source>
        <dbReference type="Proteomes" id="UP000248592"/>
    </source>
</evidence>
<keyword evidence="12" id="KW-0234">DNA repair</keyword>
<comment type="catalytic activity">
    <reaction evidence="1 14">
        <text>Hydrolyzes free adenine bases from 7,8-dihydro-8-oxoguanine:adenine mismatched double-stranded DNA, leaving an apurinic site.</text>
        <dbReference type="EC" id="3.2.2.31"/>
    </reaction>
</comment>
<dbReference type="InterPro" id="IPR015797">
    <property type="entry name" value="NUDIX_hydrolase-like_dom_sf"/>
</dbReference>
<dbReference type="CDD" id="cd03431">
    <property type="entry name" value="NUDIX_DNA_Glycosylase_C-MutY"/>
    <property type="match status" value="1"/>
</dbReference>
<dbReference type="InterPro" id="IPR044298">
    <property type="entry name" value="MIG/MutY"/>
</dbReference>
<organism evidence="16 17">
    <name type="scientific">Polynucleobacter paneuropaeus</name>
    <dbReference type="NCBI Taxonomy" id="2527775"/>
    <lineage>
        <taxon>Bacteria</taxon>
        <taxon>Pseudomonadati</taxon>
        <taxon>Pseudomonadota</taxon>
        <taxon>Betaproteobacteria</taxon>
        <taxon>Burkholderiales</taxon>
        <taxon>Burkholderiaceae</taxon>
        <taxon>Polynucleobacter</taxon>
    </lineage>
</organism>
<protein>
    <recommendedName>
        <fullName evidence="5 14">Adenine DNA glycosylase</fullName>
        <ecNumber evidence="4 14">3.2.2.31</ecNumber>
    </recommendedName>
</protein>
<dbReference type="RefSeq" id="WP_112295021.1">
    <property type="nucleotide sequence ID" value="NZ_CBCSBS010000002.1"/>
</dbReference>
<accession>A0A2Z4JUS0</accession>
<dbReference type="PANTHER" id="PTHR42944">
    <property type="entry name" value="ADENINE DNA GLYCOSYLASE"/>
    <property type="match status" value="1"/>
</dbReference>
<dbReference type="AlphaFoldDB" id="A0A2Z4JUS0"/>
<evidence type="ECO:0000256" key="5">
    <source>
        <dbReference type="ARBA" id="ARBA00022023"/>
    </source>
</evidence>
<dbReference type="InterPro" id="IPR011257">
    <property type="entry name" value="DNA_glycosylase"/>
</dbReference>
<evidence type="ECO:0000256" key="12">
    <source>
        <dbReference type="ARBA" id="ARBA00023204"/>
    </source>
</evidence>
<keyword evidence="11" id="KW-0411">Iron-sulfur</keyword>
<reference evidence="17" key="1">
    <citation type="submission" date="2018-06" db="EMBL/GenBank/DDBJ databases">
        <title>Description of a new Polynucleobacter species.</title>
        <authorList>
            <person name="Hahn M.W."/>
        </authorList>
    </citation>
    <scope>NUCLEOTIDE SEQUENCE [LARGE SCALE GENOMIC DNA]</scope>
    <source>
        <strain evidence="17">MG-25-Pas1-D2</strain>
    </source>
</reference>
<evidence type="ECO:0000259" key="15">
    <source>
        <dbReference type="SMART" id="SM00478"/>
    </source>
</evidence>
<evidence type="ECO:0000256" key="7">
    <source>
        <dbReference type="ARBA" id="ARBA00022723"/>
    </source>
</evidence>
<keyword evidence="7" id="KW-0479">Metal-binding</keyword>
<dbReference type="Pfam" id="PF00730">
    <property type="entry name" value="HhH-GPD"/>
    <property type="match status" value="1"/>
</dbReference>
<evidence type="ECO:0000256" key="11">
    <source>
        <dbReference type="ARBA" id="ARBA00023014"/>
    </source>
</evidence>